<evidence type="ECO:0000313" key="18">
    <source>
        <dbReference type="Proteomes" id="UP000752171"/>
    </source>
</evidence>
<evidence type="ECO:0000256" key="12">
    <source>
        <dbReference type="ARBA" id="ARBA00023134"/>
    </source>
</evidence>
<dbReference type="InterPro" id="IPR045058">
    <property type="entry name" value="GIMA/IAN/Toc"/>
</dbReference>
<feature type="domain" description="AIG1-type G" evidence="16">
    <location>
        <begin position="251"/>
        <end position="444"/>
    </location>
</feature>
<dbReference type="EMBL" id="JAICCE010000003">
    <property type="protein sequence ID" value="KAG9279132.1"/>
    <property type="molecule type" value="Genomic_DNA"/>
</dbReference>
<proteinExistence type="inferred from homology"/>
<dbReference type="SUPFAM" id="SSF52540">
    <property type="entry name" value="P-loop containing nucleoside triphosphate hydrolases"/>
    <property type="match status" value="3"/>
</dbReference>
<dbReference type="GO" id="GO:0005829">
    <property type="term" value="C:cytosol"/>
    <property type="evidence" value="ECO:0007669"/>
    <property type="project" value="UniProtKB-SubCell"/>
</dbReference>
<dbReference type="GO" id="GO:0005794">
    <property type="term" value="C:Golgi apparatus"/>
    <property type="evidence" value="ECO:0007669"/>
    <property type="project" value="UniProtKB-SubCell"/>
</dbReference>
<evidence type="ECO:0000256" key="15">
    <source>
        <dbReference type="ARBA" id="ARBA00077278"/>
    </source>
</evidence>
<evidence type="ECO:0000256" key="7">
    <source>
        <dbReference type="ARBA" id="ARBA00022737"/>
    </source>
</evidence>
<dbReference type="PROSITE" id="PS51720">
    <property type="entry name" value="G_AIG1"/>
    <property type="match status" value="3"/>
</dbReference>
<evidence type="ECO:0000256" key="13">
    <source>
        <dbReference type="ARBA" id="ARBA00056809"/>
    </source>
</evidence>
<protein>
    <recommendedName>
        <fullName evidence="14">GTPase IMAP family member 8</fullName>
    </recommendedName>
    <alternativeName>
        <fullName evidence="15">Immune-associated nucleotide-binding protein 9</fullName>
    </alternativeName>
</protein>
<keyword evidence="7" id="KW-0677">Repeat</keyword>
<dbReference type="CDD" id="cd01852">
    <property type="entry name" value="AIG1"/>
    <property type="match status" value="2"/>
</dbReference>
<dbReference type="GO" id="GO:0005525">
    <property type="term" value="F:GTP binding"/>
    <property type="evidence" value="ECO:0007669"/>
    <property type="project" value="UniProtKB-KW"/>
</dbReference>
<dbReference type="FunFam" id="3.40.50.300:FF:000366">
    <property type="entry name" value="GTPase, IMAP family member 2"/>
    <property type="match status" value="2"/>
</dbReference>
<evidence type="ECO:0000313" key="17">
    <source>
        <dbReference type="EMBL" id="KAG9279132.1"/>
    </source>
</evidence>
<sequence length="751" mass="84236">MINRLKNIFSVLVSEAAVTEAAAGGALQSPEGKEQRRLVLLGKTGVGKSATGNTILGKNVFASKASSSSQTTECSSRKIERGGKEIVVIDTPGLFDTKLSQEETTKEILKCMTYSSPGPHAFLIVIRVGRFTEEEKDTVKQLKEVFENAEKFTMILFTGRDELERENQTIQQYLETCDPELKALIESCGNRYYCVDNNNNNYSQFKDLIGRIESMVAENEGKHFTDDSFSEVEQCILEIQNEKLKEKLRDIQQEQILLVGRIGSGKSSSGNTILGQKLFKSPKRYNGKVTETCEEKTCHVSGREVCVIDTPDLLDPNLTEDQLEQEKEKLKSLCQAGLHAVLLVVPVGGALQNEEEMLKFTKALLGQEVLNFVLVLFTMGEKLEDDETLEDYVKGGEEKLQTLVRNCGNRTHAFRNMEKDQSQVSDLLEKIDGMVIMNRGPEKTPPQLRLVLLGKTGVGKSASGNTILGRRIFQSEVSSASQTKQCTVQKIVRDGKELSVIDTPGLFDNTLSNEEIIQEIAKCLTLASPGPHAFLIVIGLGRFTAEEKNTVEEIKELFGNDVTKHTMVLFTHKDTLEGKTIEEFLRDGDADLKQLVKDCDGRFHSFDNKSQNYTQFTEFLSKVDKMVRKNHFCNNEMFKGLEREIQQIQKKKLDEKLKQCQGDNPNISQTEWQKIYWKLVEESRNEAQESVIKEICAVAFAKLSGKLTVTSAEKESAIEATQRKGISRREALRLAVKATRKLAVKKVCQHQ</sequence>
<reference evidence="17 18" key="1">
    <citation type="submission" date="2021-07" db="EMBL/GenBank/DDBJ databases">
        <authorList>
            <person name="Imarazene B."/>
            <person name="Zahm M."/>
            <person name="Klopp C."/>
            <person name="Cabau C."/>
            <person name="Beille S."/>
            <person name="Jouanno E."/>
            <person name="Castinel A."/>
            <person name="Lluch J."/>
            <person name="Gil L."/>
            <person name="Kuchtly C."/>
            <person name="Lopez Roques C."/>
            <person name="Donnadieu C."/>
            <person name="Parrinello H."/>
            <person name="Journot L."/>
            <person name="Du K."/>
            <person name="Schartl M."/>
            <person name="Retaux S."/>
            <person name="Guiguen Y."/>
        </authorList>
    </citation>
    <scope>NUCLEOTIDE SEQUENCE [LARGE SCALE GENOMIC DNA]</scope>
    <source>
        <strain evidence="17">Pach_M1</strain>
        <tissue evidence="17">Testis</tissue>
    </source>
</reference>
<keyword evidence="10" id="KW-0333">Golgi apparatus</keyword>
<feature type="domain" description="AIG1-type G" evidence="16">
    <location>
        <begin position="33"/>
        <end position="233"/>
    </location>
</feature>
<evidence type="ECO:0000256" key="3">
    <source>
        <dbReference type="ARBA" id="ARBA00004514"/>
    </source>
</evidence>
<evidence type="ECO:0000256" key="8">
    <source>
        <dbReference type="ARBA" id="ARBA00022741"/>
    </source>
</evidence>
<evidence type="ECO:0000256" key="9">
    <source>
        <dbReference type="ARBA" id="ARBA00022824"/>
    </source>
</evidence>
<keyword evidence="6" id="KW-0963">Cytoplasm</keyword>
<evidence type="ECO:0000256" key="6">
    <source>
        <dbReference type="ARBA" id="ARBA00022490"/>
    </source>
</evidence>
<keyword evidence="12" id="KW-0342">GTP-binding</keyword>
<keyword evidence="9" id="KW-0256">Endoplasmic reticulum</keyword>
<dbReference type="InterPro" id="IPR027417">
    <property type="entry name" value="P-loop_NTPase"/>
</dbReference>
<dbReference type="GO" id="GO:0005739">
    <property type="term" value="C:mitochondrion"/>
    <property type="evidence" value="ECO:0007669"/>
    <property type="project" value="UniProtKB-SubCell"/>
</dbReference>
<evidence type="ECO:0000256" key="4">
    <source>
        <dbReference type="ARBA" id="ARBA00004555"/>
    </source>
</evidence>
<dbReference type="Pfam" id="PF04548">
    <property type="entry name" value="AIG1"/>
    <property type="match status" value="3"/>
</dbReference>
<evidence type="ECO:0000256" key="10">
    <source>
        <dbReference type="ARBA" id="ARBA00023034"/>
    </source>
</evidence>
<dbReference type="Gene3D" id="3.40.50.300">
    <property type="entry name" value="P-loop containing nucleotide triphosphate hydrolases"/>
    <property type="match status" value="3"/>
</dbReference>
<dbReference type="Proteomes" id="UP000752171">
    <property type="component" value="Unassembled WGS sequence"/>
</dbReference>
<dbReference type="InterPro" id="IPR006703">
    <property type="entry name" value="G_AIG1"/>
</dbReference>
<evidence type="ECO:0000256" key="5">
    <source>
        <dbReference type="ARBA" id="ARBA00008535"/>
    </source>
</evidence>
<accession>A0A8T2MB79</accession>
<comment type="caution">
    <text evidence="17">The sequence shown here is derived from an EMBL/GenBank/DDBJ whole genome shotgun (WGS) entry which is preliminary data.</text>
</comment>
<feature type="domain" description="AIG1-type G" evidence="16">
    <location>
        <begin position="445"/>
        <end position="646"/>
    </location>
</feature>
<comment type="similarity">
    <text evidence="5">Belongs to the TRAFAC class TrmE-Era-EngA-EngB-Septin-like GTPase superfamily. AIG1/Toc34/Toc159-like paraseptin GTPase family. IAN subfamily.</text>
</comment>
<dbReference type="FunFam" id="3.40.50.300:FF:000536">
    <property type="entry name" value="GTPase IMAP family member 8"/>
    <property type="match status" value="1"/>
</dbReference>
<keyword evidence="8" id="KW-0547">Nucleotide-binding</keyword>
<evidence type="ECO:0000256" key="11">
    <source>
        <dbReference type="ARBA" id="ARBA00023128"/>
    </source>
</evidence>
<evidence type="ECO:0000256" key="14">
    <source>
        <dbReference type="ARBA" id="ARBA00073539"/>
    </source>
</evidence>
<evidence type="ECO:0000259" key="16">
    <source>
        <dbReference type="PROSITE" id="PS51720"/>
    </source>
</evidence>
<dbReference type="PANTHER" id="PTHR10903:SF188">
    <property type="entry name" value="GTPASE IMAP FAMILY MEMBER 2-LIKE-RELATED"/>
    <property type="match status" value="1"/>
</dbReference>
<dbReference type="AlphaFoldDB" id="A0A8T2MB79"/>
<dbReference type="GO" id="GO:0005783">
    <property type="term" value="C:endoplasmic reticulum"/>
    <property type="evidence" value="ECO:0007669"/>
    <property type="project" value="UniProtKB-SubCell"/>
</dbReference>
<gene>
    <name evidence="17" type="primary">GIMAP8</name>
    <name evidence="17" type="ORF">AMEX_G4609</name>
</gene>
<evidence type="ECO:0000256" key="2">
    <source>
        <dbReference type="ARBA" id="ARBA00004240"/>
    </source>
</evidence>
<comment type="subcellular location">
    <subcellularLocation>
        <location evidence="3">Cytoplasm</location>
        <location evidence="3">Cytosol</location>
    </subcellularLocation>
    <subcellularLocation>
        <location evidence="2">Endoplasmic reticulum</location>
    </subcellularLocation>
    <subcellularLocation>
        <location evidence="4">Golgi apparatus</location>
    </subcellularLocation>
    <subcellularLocation>
        <location evidence="1">Mitochondrion</location>
    </subcellularLocation>
</comment>
<comment type="function">
    <text evidence="13">Exerts an anti-apoptotic effect in the immune system and is involved in responses to infections.</text>
</comment>
<keyword evidence="11" id="KW-0496">Mitochondrion</keyword>
<organism evidence="17 18">
    <name type="scientific">Astyanax mexicanus</name>
    <name type="common">Blind cave fish</name>
    <name type="synonym">Astyanax fasciatus mexicanus</name>
    <dbReference type="NCBI Taxonomy" id="7994"/>
    <lineage>
        <taxon>Eukaryota</taxon>
        <taxon>Metazoa</taxon>
        <taxon>Chordata</taxon>
        <taxon>Craniata</taxon>
        <taxon>Vertebrata</taxon>
        <taxon>Euteleostomi</taxon>
        <taxon>Actinopterygii</taxon>
        <taxon>Neopterygii</taxon>
        <taxon>Teleostei</taxon>
        <taxon>Ostariophysi</taxon>
        <taxon>Characiformes</taxon>
        <taxon>Characoidei</taxon>
        <taxon>Acestrorhamphidae</taxon>
        <taxon>Acestrorhamphinae</taxon>
        <taxon>Astyanax</taxon>
    </lineage>
</organism>
<dbReference type="PANTHER" id="PTHR10903">
    <property type="entry name" value="GTPASE, IMAP FAMILY MEMBER-RELATED"/>
    <property type="match status" value="1"/>
</dbReference>
<name>A0A8T2MB79_ASTMX</name>
<evidence type="ECO:0000256" key="1">
    <source>
        <dbReference type="ARBA" id="ARBA00004173"/>
    </source>
</evidence>